<evidence type="ECO:0000256" key="3">
    <source>
        <dbReference type="ARBA" id="ARBA00011738"/>
    </source>
</evidence>
<dbReference type="SUPFAM" id="SSF56059">
    <property type="entry name" value="Glutathione synthetase ATP-binding domain-like"/>
    <property type="match status" value="1"/>
</dbReference>
<feature type="binding site" evidence="11">
    <location>
        <begin position="410"/>
        <end position="413"/>
    </location>
    <ligand>
        <name>ATP</name>
        <dbReference type="ChEBI" id="CHEBI:30616"/>
    </ligand>
</feature>
<dbReference type="FunFam" id="3.30.1490.50:FF:000002">
    <property type="entry name" value="Glutathione synthetase"/>
    <property type="match status" value="1"/>
</dbReference>
<dbReference type="InterPro" id="IPR014049">
    <property type="entry name" value="Glutathione_synthase_N_euk"/>
</dbReference>
<dbReference type="PANTHER" id="PTHR11130:SF0">
    <property type="entry name" value="GLUTATHIONE SYNTHETASE"/>
    <property type="match status" value="1"/>
</dbReference>
<feature type="binding site" evidence="11">
    <location>
        <position position="436"/>
    </location>
    <ligand>
        <name>ATP</name>
        <dbReference type="ChEBI" id="CHEBI:30616"/>
    </ligand>
</feature>
<feature type="domain" description="Glutathione synthase substrate-binding" evidence="14">
    <location>
        <begin position="215"/>
        <end position="316"/>
    </location>
</feature>
<feature type="binding site" evidence="11">
    <location>
        <position position="150"/>
    </location>
    <ligand>
        <name>ATP</name>
        <dbReference type="ChEBI" id="CHEBI:30616"/>
    </ligand>
</feature>
<evidence type="ECO:0000313" key="15">
    <source>
        <dbReference type="EMBL" id="GBB99389.1"/>
    </source>
</evidence>
<evidence type="ECO:0000256" key="12">
    <source>
        <dbReference type="PIRSR" id="PIRSR001558-2"/>
    </source>
</evidence>
<dbReference type="Gene3D" id="3.30.1490.80">
    <property type="match status" value="1"/>
</dbReference>
<evidence type="ECO:0000256" key="1">
    <source>
        <dbReference type="ARBA" id="ARBA00004965"/>
    </source>
</evidence>
<comment type="caution">
    <text evidence="15">The sequence shown here is derived from an EMBL/GenBank/DDBJ whole genome shotgun (WGS) entry which is preliminary data.</text>
</comment>
<dbReference type="InterPro" id="IPR014042">
    <property type="entry name" value="Glutathione_synthase_a-hlx"/>
</dbReference>
<dbReference type="PANTHER" id="PTHR11130">
    <property type="entry name" value="GLUTATHIONE SYNTHETASE"/>
    <property type="match status" value="1"/>
</dbReference>
<evidence type="ECO:0000313" key="17">
    <source>
        <dbReference type="Proteomes" id="UP000247702"/>
    </source>
</evidence>
<dbReference type="EMBL" id="BLAL01000239">
    <property type="protein sequence ID" value="GES94868.1"/>
    <property type="molecule type" value="Genomic_DNA"/>
</dbReference>
<name>A0A2Z6RQV3_9GLOM</name>
<feature type="binding site" evidence="12">
    <location>
        <position position="152"/>
    </location>
    <ligand>
        <name>Mg(2+)</name>
        <dbReference type="ChEBI" id="CHEBI:18420"/>
    </ligand>
</feature>
<dbReference type="Proteomes" id="UP000615446">
    <property type="component" value="Unassembled WGS sequence"/>
</dbReference>
<feature type="binding site" evidence="13">
    <location>
        <begin position="474"/>
        <end position="475"/>
    </location>
    <ligand>
        <name>substrate</name>
    </ligand>
</feature>
<dbReference type="Gene3D" id="1.10.1080.10">
    <property type="entry name" value="Glutathione Synthetase, Chain A, domain 3"/>
    <property type="match status" value="1"/>
</dbReference>
<keyword evidence="8 10" id="KW-0067">ATP-binding</keyword>
<dbReference type="InterPro" id="IPR014709">
    <property type="entry name" value="Glutathione_synthase_C_euk"/>
</dbReference>
<evidence type="ECO:0000256" key="11">
    <source>
        <dbReference type="PIRSR" id="PIRSR001558-1"/>
    </source>
</evidence>
<feature type="binding site" evidence="11">
    <location>
        <position position="319"/>
    </location>
    <ligand>
        <name>ATP</name>
        <dbReference type="ChEBI" id="CHEBI:30616"/>
    </ligand>
</feature>
<evidence type="ECO:0000256" key="7">
    <source>
        <dbReference type="ARBA" id="ARBA00022741"/>
    </source>
</evidence>
<dbReference type="NCBIfam" id="TIGR01986">
    <property type="entry name" value="glut_syn_euk"/>
    <property type="match status" value="1"/>
</dbReference>
<dbReference type="GO" id="GO:0043295">
    <property type="term" value="F:glutathione binding"/>
    <property type="evidence" value="ECO:0007669"/>
    <property type="project" value="UniProtKB-UniRule"/>
</dbReference>
<dbReference type="InterPro" id="IPR004887">
    <property type="entry name" value="GSH_synth_subst-bd"/>
</dbReference>
<organism evidence="15 17">
    <name type="scientific">Rhizophagus clarus</name>
    <dbReference type="NCBI Taxonomy" id="94130"/>
    <lineage>
        <taxon>Eukaryota</taxon>
        <taxon>Fungi</taxon>
        <taxon>Fungi incertae sedis</taxon>
        <taxon>Mucoromycota</taxon>
        <taxon>Glomeromycotina</taxon>
        <taxon>Glomeromycetes</taxon>
        <taxon>Glomerales</taxon>
        <taxon>Glomeraceae</taxon>
        <taxon>Rhizophagus</taxon>
    </lineage>
</organism>
<comment type="catalytic activity">
    <reaction evidence="10">
        <text>gamma-L-glutamyl-L-cysteine + glycine + ATP = glutathione + ADP + phosphate + H(+)</text>
        <dbReference type="Rhea" id="RHEA:13557"/>
        <dbReference type="ChEBI" id="CHEBI:15378"/>
        <dbReference type="ChEBI" id="CHEBI:30616"/>
        <dbReference type="ChEBI" id="CHEBI:43474"/>
        <dbReference type="ChEBI" id="CHEBI:57305"/>
        <dbReference type="ChEBI" id="CHEBI:57925"/>
        <dbReference type="ChEBI" id="CHEBI:58173"/>
        <dbReference type="ChEBI" id="CHEBI:456216"/>
        <dbReference type="EC" id="6.3.2.3"/>
    </reaction>
</comment>
<accession>A0A2Z6RQV3</accession>
<dbReference type="InterPro" id="IPR016185">
    <property type="entry name" value="PreATP-grasp_dom_sf"/>
</dbReference>
<comment type="cofactor">
    <cofactor evidence="10 12">
        <name>Mg(2+)</name>
        <dbReference type="ChEBI" id="CHEBI:18420"/>
    </cofactor>
    <text evidence="10 12">Binds 1 Mg(2+) ion per subunit.</text>
</comment>
<dbReference type="InterPro" id="IPR037013">
    <property type="entry name" value="GSH-S_sub-bd_sf"/>
</dbReference>
<evidence type="ECO:0000256" key="10">
    <source>
        <dbReference type="PIRNR" id="PIRNR001558"/>
    </source>
</evidence>
<evidence type="ECO:0000256" key="2">
    <source>
        <dbReference type="ARBA" id="ARBA00010385"/>
    </source>
</evidence>
<keyword evidence="6 10" id="KW-0479">Metal-binding</keyword>
<comment type="similarity">
    <text evidence="2 10">Belongs to the eukaryotic GSH synthase family.</text>
</comment>
<reference evidence="16" key="2">
    <citation type="submission" date="2019-10" db="EMBL/GenBank/DDBJ databases">
        <title>Conservation and host-specific expression of non-tandemly repeated heterogenous ribosome RNA gene in arbuscular mycorrhizal fungi.</title>
        <authorList>
            <person name="Maeda T."/>
            <person name="Kobayashi Y."/>
            <person name="Nakagawa T."/>
            <person name="Ezawa T."/>
            <person name="Yamaguchi K."/>
            <person name="Bino T."/>
            <person name="Nishimoto Y."/>
            <person name="Shigenobu S."/>
            <person name="Kawaguchi M."/>
        </authorList>
    </citation>
    <scope>NUCLEOTIDE SEQUENCE</scope>
    <source>
        <strain evidence="16">HR1</strain>
    </source>
</reference>
<dbReference type="GO" id="GO:0000287">
    <property type="term" value="F:magnesium ion binding"/>
    <property type="evidence" value="ECO:0007669"/>
    <property type="project" value="UniProtKB-UniRule"/>
</dbReference>
<keyword evidence="5 10" id="KW-0317">Glutathione biosynthesis</keyword>
<dbReference type="GO" id="GO:0004363">
    <property type="term" value="F:glutathione synthase activity"/>
    <property type="evidence" value="ECO:0007669"/>
    <property type="project" value="UniProtKB-UniRule"/>
</dbReference>
<evidence type="ECO:0000256" key="6">
    <source>
        <dbReference type="ARBA" id="ARBA00022723"/>
    </source>
</evidence>
<feature type="binding site" evidence="11">
    <location>
        <begin position="377"/>
        <end position="386"/>
    </location>
    <ligand>
        <name>ATP</name>
        <dbReference type="ChEBI" id="CHEBI:30616"/>
    </ligand>
</feature>
<dbReference type="Pfam" id="PF03917">
    <property type="entry name" value="GSH_synth_ATP"/>
    <property type="match status" value="1"/>
</dbReference>
<dbReference type="Gene3D" id="3.30.1490.50">
    <property type="match status" value="1"/>
</dbReference>
<evidence type="ECO:0000256" key="9">
    <source>
        <dbReference type="ARBA" id="ARBA00022842"/>
    </source>
</evidence>
<dbReference type="STRING" id="94130.A0A2Z6RQV3"/>
<reference evidence="15 17" key="1">
    <citation type="submission" date="2017-11" db="EMBL/GenBank/DDBJ databases">
        <title>The genome of Rhizophagus clarus HR1 reveals common genetic basis of auxotrophy among arbuscular mycorrhizal fungi.</title>
        <authorList>
            <person name="Kobayashi Y."/>
        </authorList>
    </citation>
    <scope>NUCLEOTIDE SEQUENCE [LARGE SCALE GENOMIC DNA]</scope>
    <source>
        <strain evidence="15 17">HR1</strain>
    </source>
</reference>
<dbReference type="PIRSF" id="PIRSF001558">
    <property type="entry name" value="GSHase"/>
    <property type="match status" value="1"/>
</dbReference>
<keyword evidence="4 10" id="KW-0436">Ligase</keyword>
<feature type="binding site" evidence="11">
    <location>
        <position position="471"/>
    </location>
    <ligand>
        <name>ATP</name>
        <dbReference type="ChEBI" id="CHEBI:30616"/>
    </ligand>
</feature>
<sequence length="487" mass="54631">MSETFFPKYPPNISNENLESLKNLAIDWSLSHGLIIRPPPNTNNSNNSFVMHAPVSLFPSPFPRKTYYEAIELQPKFNLLFHKLSQDSEFIKHVVEEITKVDDFVGNLYKIYLKVKEEGIVQPISLGLHRSDYLLQVPPDATEANILQVEFNTISSSFSSLSYLAGELHRYLLKSTGYYNSSELLKSDSLPLNDSMTSLSKGMAKAHELYGSPNAVVMMVVIDEERNIFDQKWIEYDLLNNHNIHIIRKTLKEINEQGKLDPNTKALIIDDKEVAVTYFRSGYSPEQHPTEKEWDARLLIERSKSIKCPSVPYQLVGAKKVQQVLAMPGVLEKYVTDPTDAKQLRASFAGLYPLDSSPEGEAAVKLAMENPENYVMKPQREGGGNNIYTNDIPPTLSKLSVSERSSYILMDLIQPPLMKNIILRQGELIEGEMVSELGIYGIFIGGEGKNEVIVNEVGGHLLRTKGRETHEGGVATGYAVIDSPLLI</sequence>
<evidence type="ECO:0000256" key="4">
    <source>
        <dbReference type="ARBA" id="ARBA00022598"/>
    </source>
</evidence>
<keyword evidence="9 10" id="KW-0460">Magnesium</keyword>
<keyword evidence="17" id="KW-1185">Reference proteome</keyword>
<evidence type="ECO:0000256" key="13">
    <source>
        <dbReference type="PIRSR" id="PIRSR001558-3"/>
    </source>
</evidence>
<dbReference type="Gene3D" id="3.40.50.1760">
    <property type="entry name" value="Glutathione synthase, substrate-binding domain superfamily, eukaryotic"/>
    <property type="match status" value="1"/>
</dbReference>
<dbReference type="Proteomes" id="UP000247702">
    <property type="component" value="Unassembled WGS sequence"/>
</dbReference>
<comment type="pathway">
    <text evidence="1 10">Sulfur metabolism; glutathione biosynthesis; glutathione from L-cysteine and L-glutamate: step 2/2.</text>
</comment>
<evidence type="ECO:0000256" key="8">
    <source>
        <dbReference type="ARBA" id="ARBA00022840"/>
    </source>
</evidence>
<comment type="subunit">
    <text evidence="3">Homodimer.</text>
</comment>
<dbReference type="UniPathway" id="UPA00142">
    <property type="reaction ID" value="UER00210"/>
</dbReference>
<feature type="binding site" evidence="11">
    <location>
        <position position="388"/>
    </location>
    <ligand>
        <name>ATP</name>
        <dbReference type="ChEBI" id="CHEBI:30616"/>
    </ligand>
</feature>
<evidence type="ECO:0000256" key="5">
    <source>
        <dbReference type="ARBA" id="ARBA00022684"/>
    </source>
</evidence>
<feature type="binding site" evidence="12">
    <location>
        <position position="381"/>
    </location>
    <ligand>
        <name>Mg(2+)</name>
        <dbReference type="ChEBI" id="CHEBI:18420"/>
    </ligand>
</feature>
<dbReference type="EC" id="6.3.2.3" evidence="10"/>
<dbReference type="AlphaFoldDB" id="A0A2Z6RQV3"/>
<dbReference type="SUPFAM" id="SSF52440">
    <property type="entry name" value="PreATP-grasp domain"/>
    <property type="match status" value="1"/>
</dbReference>
<gene>
    <name evidence="16" type="ORF">RCL2_002156600</name>
    <name evidence="15" type="ORF">RclHR1_03500014</name>
</gene>
<evidence type="ECO:0000313" key="16">
    <source>
        <dbReference type="EMBL" id="GES94868.1"/>
    </source>
</evidence>
<dbReference type="GO" id="GO:0005524">
    <property type="term" value="F:ATP binding"/>
    <property type="evidence" value="ECO:0007669"/>
    <property type="project" value="UniProtKB-UniRule"/>
</dbReference>
<protein>
    <recommendedName>
        <fullName evidence="10">Glutathione synthetase</fullName>
        <shortName evidence="10">GSH-S</shortName>
        <ecNumber evidence="10">6.3.2.3</ecNumber>
    </recommendedName>
</protein>
<feature type="binding site" evidence="13">
    <location>
        <begin position="225"/>
        <end position="227"/>
    </location>
    <ligand>
        <name>substrate</name>
    </ligand>
</feature>
<feature type="binding site" evidence="11">
    <location>
        <position position="463"/>
    </location>
    <ligand>
        <name>substrate</name>
    </ligand>
</feature>
<dbReference type="EMBL" id="BEXD01002780">
    <property type="protein sequence ID" value="GBB99389.1"/>
    <property type="molecule type" value="Genomic_DNA"/>
</dbReference>
<dbReference type="InterPro" id="IPR005615">
    <property type="entry name" value="Glutathione_synthase"/>
</dbReference>
<dbReference type="OrthoDB" id="2020073at2759"/>
<feature type="binding site" evidence="12">
    <location>
        <position position="150"/>
    </location>
    <ligand>
        <name>Mg(2+)</name>
        <dbReference type="ChEBI" id="CHEBI:18420"/>
    </ligand>
</feature>
<keyword evidence="7 10" id="KW-0547">Nucleotide-binding</keyword>
<feature type="binding site" evidence="13">
    <location>
        <begin position="154"/>
        <end position="157"/>
    </location>
    <ligand>
        <name>substrate</name>
    </ligand>
</feature>
<dbReference type="GO" id="GO:0005829">
    <property type="term" value="C:cytosol"/>
    <property type="evidence" value="ECO:0007669"/>
    <property type="project" value="TreeGrafter"/>
</dbReference>
<feature type="binding site" evidence="11">
    <location>
        <position position="130"/>
    </location>
    <ligand>
        <name>substrate</name>
    </ligand>
</feature>
<dbReference type="Gene3D" id="3.30.470.20">
    <property type="entry name" value="ATP-grasp fold, B domain"/>
    <property type="match status" value="1"/>
</dbReference>
<feature type="binding site" evidence="11">
    <location>
        <position position="465"/>
    </location>
    <ligand>
        <name>ATP</name>
        <dbReference type="ChEBI" id="CHEBI:30616"/>
    </ligand>
</feature>
<feature type="binding site" evidence="13">
    <location>
        <begin position="280"/>
        <end position="283"/>
    </location>
    <ligand>
        <name>substrate</name>
    </ligand>
</feature>
<proteinExistence type="inferred from homology"/>
<dbReference type="FunFam" id="3.40.50.1760:FF:000001">
    <property type="entry name" value="Glutathione synthetase"/>
    <property type="match status" value="1"/>
</dbReference>
<feature type="binding site" evidence="11">
    <location>
        <position position="231"/>
    </location>
    <ligand>
        <name>substrate</name>
    </ligand>
</feature>
<dbReference type="Pfam" id="PF03199">
    <property type="entry name" value="GSH_synthase"/>
    <property type="match status" value="1"/>
</dbReference>
<evidence type="ECO:0000259" key="14">
    <source>
        <dbReference type="Pfam" id="PF03199"/>
    </source>
</evidence>